<dbReference type="InterPro" id="IPR045203">
    <property type="entry name" value="RanGAP1/2"/>
</dbReference>
<evidence type="ECO:0000256" key="2">
    <source>
        <dbReference type="SAM" id="MobiDB-lite"/>
    </source>
</evidence>
<dbReference type="EMBL" id="JAFHLR010000028">
    <property type="protein sequence ID" value="KAG5474778.1"/>
    <property type="molecule type" value="Genomic_DNA"/>
</dbReference>
<feature type="compositionally biased region" description="Low complexity" evidence="2">
    <location>
        <begin position="431"/>
        <end position="460"/>
    </location>
</feature>
<protein>
    <submittedName>
        <fullName evidence="3">Uncharacterized protein</fullName>
    </submittedName>
</protein>
<proteinExistence type="predicted"/>
<dbReference type="InterPro" id="IPR032675">
    <property type="entry name" value="LRR_dom_sf"/>
</dbReference>
<dbReference type="SMR" id="A0A836HDK3"/>
<keyword evidence="1" id="KW-0175">Coiled coil</keyword>
<reference evidence="4" key="1">
    <citation type="journal article" date="2021" name="Microbiol. Resour. Announc.">
        <title>LGAAP: Leishmaniinae Genome Assembly and Annotation Pipeline.</title>
        <authorList>
            <person name="Almutairi H."/>
            <person name="Urbaniak M.D."/>
            <person name="Bates M.D."/>
            <person name="Jariyapan N."/>
            <person name="Kwakye-Nuako G."/>
            <person name="Thomaz-Soccol V."/>
            <person name="Al-Salem W.S."/>
            <person name="Dillon R.J."/>
            <person name="Bates P.A."/>
            <person name="Gatherer D."/>
        </authorList>
    </citation>
    <scope>NUCLEOTIDE SEQUENCE [LARGE SCALE GENOMIC DNA]</scope>
</reference>
<sequence>MALVHCAAAGVYISACKREHAQISDAFVQALDKDAKAATLGRGALPLNDVDVCCVAEAIRTLGEHSQLRVLVLEENSFGLPGVTALMEAIEANPNHIRELRLGKNNLKDQSAVVIGHTLSRSGCGLKVLDLSENNITKLGVIPIASALQQPFSDLVELSFHNNKIECDAASYLGHALRTAPKLKHLHLGYNALRDNGAAQIARSVPHAAFLSTLDLTANRISREGGEELVRALMNPACTVQRLNLRHNQLDSETIVLFADVIAHNTSLIQLFLGFMNPSPEAAAIVLSAIPHNHTLLLLDIYGWKLNPKSTLALIQAVQEKNNTLAALVTDACEFIAPNVDEGNVMREEKLDLHPIYVGPDDRDAYLATKSLRRYSRAQSRRQSRAPSRPQSRRQSRAPSRAQSHLRTDAQPVSRTASSHRRSERGESRPASRPASRSSRALSPAEQEAAQVQASPSQRSSSRHSRRKNGSLHHHRHRHGESAPADLAPATSASARPRTPRSQPASVRSSSHSPQTEAGHLIPAAFKKVDGSIDDLVDELQDTPCDQHTTKVLKRIIKALQGTIQHQQAQIQTLKARVGALEARRECLCGAGEGISGRSTASPQRSSSSGNPAQSTGFRSKGGAVAASPSGSNGSAFQRTDSKSMSSSRGRITAAADADGDGSHTHRGPQQHQQGQVIPTANSLQRSMSRMSQNASITVLERCTTLQVSQDIPPDIAHPNDESGEHHPEGVELQRSASIQTFPPCIEPSPSQDPDPPLRKSVSQAF</sequence>
<dbReference type="PROSITE" id="PS51450">
    <property type="entry name" value="LRR"/>
    <property type="match status" value="1"/>
</dbReference>
<comment type="caution">
    <text evidence="3">The sequence shown here is derived from an EMBL/GenBank/DDBJ whole genome shotgun (WGS) entry which is preliminary data.</text>
</comment>
<feature type="coiled-coil region" evidence="1">
    <location>
        <begin position="557"/>
        <end position="584"/>
    </location>
</feature>
<gene>
    <name evidence="3" type="ORF">LSCM4_03955</name>
</gene>
<dbReference type="PANTHER" id="PTHR46761">
    <property type="entry name" value="RAN GTPASE-ACTIVATING PROTEIN 1"/>
    <property type="match status" value="1"/>
</dbReference>
<accession>A0A836HDK3</accession>
<dbReference type="RefSeq" id="XP_067061884.1">
    <property type="nucleotide sequence ID" value="XM_067205947.1"/>
</dbReference>
<dbReference type="AlphaFoldDB" id="A0A836HDK3"/>
<name>A0A836HDK3_9TRYP</name>
<feature type="compositionally biased region" description="Polar residues" evidence="2">
    <location>
        <begin position="500"/>
        <end position="516"/>
    </location>
</feature>
<dbReference type="GO" id="GO:0005096">
    <property type="term" value="F:GTPase activator activity"/>
    <property type="evidence" value="ECO:0007669"/>
    <property type="project" value="InterPro"/>
</dbReference>
<reference evidence="4" key="2">
    <citation type="journal article" date="2021" name="Sci. Data">
        <title>Chromosome-scale genome sequencing, assembly and annotation of six genomes from subfamily Leishmaniinae.</title>
        <authorList>
            <person name="Almutairi H."/>
            <person name="Urbaniak M.D."/>
            <person name="Bates M.D."/>
            <person name="Jariyapan N."/>
            <person name="Kwakye-Nuako G."/>
            <person name="Thomaz Soccol V."/>
            <person name="Al-Salem W.S."/>
            <person name="Dillon R.J."/>
            <person name="Bates P.A."/>
            <person name="Gatherer D."/>
        </authorList>
    </citation>
    <scope>NUCLEOTIDE SEQUENCE [LARGE SCALE GENOMIC DNA]</scope>
</reference>
<feature type="compositionally biased region" description="Polar residues" evidence="2">
    <location>
        <begin position="629"/>
        <end position="650"/>
    </location>
</feature>
<feature type="compositionally biased region" description="Polar residues" evidence="2">
    <location>
        <begin position="668"/>
        <end position="695"/>
    </location>
</feature>
<feature type="compositionally biased region" description="Basic residues" evidence="2">
    <location>
        <begin position="461"/>
        <end position="479"/>
    </location>
</feature>
<feature type="compositionally biased region" description="Pro residues" evidence="2">
    <location>
        <begin position="745"/>
        <end position="755"/>
    </location>
</feature>
<feature type="region of interest" description="Disordered" evidence="2">
    <location>
        <begin position="711"/>
        <end position="766"/>
    </location>
</feature>
<organism evidence="3 4">
    <name type="scientific">Leishmania orientalis</name>
    <dbReference type="NCBI Taxonomy" id="2249476"/>
    <lineage>
        <taxon>Eukaryota</taxon>
        <taxon>Discoba</taxon>
        <taxon>Euglenozoa</taxon>
        <taxon>Kinetoplastea</taxon>
        <taxon>Metakinetoplastina</taxon>
        <taxon>Trypanosomatida</taxon>
        <taxon>Trypanosomatidae</taxon>
        <taxon>Leishmaniinae</taxon>
        <taxon>Leishmania</taxon>
    </lineage>
</organism>
<feature type="compositionally biased region" description="Basic residues" evidence="2">
    <location>
        <begin position="374"/>
        <end position="384"/>
    </location>
</feature>
<feature type="region of interest" description="Disordered" evidence="2">
    <location>
        <begin position="374"/>
        <end position="518"/>
    </location>
</feature>
<dbReference type="KEGG" id="loi:92359881"/>
<dbReference type="Proteomes" id="UP000674143">
    <property type="component" value="Unassembled WGS sequence"/>
</dbReference>
<dbReference type="Pfam" id="PF13516">
    <property type="entry name" value="LRR_6"/>
    <property type="match status" value="3"/>
</dbReference>
<dbReference type="GeneID" id="92359881"/>
<evidence type="ECO:0000313" key="3">
    <source>
        <dbReference type="EMBL" id="KAG5474778.1"/>
    </source>
</evidence>
<dbReference type="SUPFAM" id="SSF52047">
    <property type="entry name" value="RNI-like"/>
    <property type="match status" value="1"/>
</dbReference>
<feature type="region of interest" description="Disordered" evidence="2">
    <location>
        <begin position="592"/>
        <end position="695"/>
    </location>
</feature>
<keyword evidence="4" id="KW-1185">Reference proteome</keyword>
<dbReference type="PANTHER" id="PTHR46761:SF2">
    <property type="entry name" value="RAN GTPASE-ACTIVATING PROTEIN 1"/>
    <property type="match status" value="1"/>
</dbReference>
<dbReference type="Gene3D" id="3.80.10.10">
    <property type="entry name" value="Ribonuclease Inhibitor"/>
    <property type="match status" value="2"/>
</dbReference>
<feature type="compositionally biased region" description="Low complexity" evidence="2">
    <location>
        <begin position="596"/>
        <end position="610"/>
    </location>
</feature>
<dbReference type="SMART" id="SM00368">
    <property type="entry name" value="LRR_RI"/>
    <property type="match status" value="7"/>
</dbReference>
<feature type="compositionally biased region" description="Basic and acidic residues" evidence="2">
    <location>
        <begin position="718"/>
        <end position="732"/>
    </location>
</feature>
<evidence type="ECO:0000256" key="1">
    <source>
        <dbReference type="SAM" id="Coils"/>
    </source>
</evidence>
<evidence type="ECO:0000313" key="4">
    <source>
        <dbReference type="Proteomes" id="UP000674143"/>
    </source>
</evidence>
<dbReference type="InterPro" id="IPR001611">
    <property type="entry name" value="Leu-rich_rpt"/>
</dbReference>